<evidence type="ECO:0000259" key="1">
    <source>
        <dbReference type="Pfam" id="PF22936"/>
    </source>
</evidence>
<comment type="caution">
    <text evidence="2">The sequence shown here is derived from an EMBL/GenBank/DDBJ whole genome shotgun (WGS) entry which is preliminary data.</text>
</comment>
<dbReference type="AlphaFoldDB" id="A0AA38TTQ2"/>
<organism evidence="2 3">
    <name type="scientific">Centaurea solstitialis</name>
    <name type="common">yellow star-thistle</name>
    <dbReference type="NCBI Taxonomy" id="347529"/>
    <lineage>
        <taxon>Eukaryota</taxon>
        <taxon>Viridiplantae</taxon>
        <taxon>Streptophyta</taxon>
        <taxon>Embryophyta</taxon>
        <taxon>Tracheophyta</taxon>
        <taxon>Spermatophyta</taxon>
        <taxon>Magnoliopsida</taxon>
        <taxon>eudicotyledons</taxon>
        <taxon>Gunneridae</taxon>
        <taxon>Pentapetalae</taxon>
        <taxon>asterids</taxon>
        <taxon>campanulids</taxon>
        <taxon>Asterales</taxon>
        <taxon>Asteraceae</taxon>
        <taxon>Carduoideae</taxon>
        <taxon>Cardueae</taxon>
        <taxon>Centaureinae</taxon>
        <taxon>Centaurea</taxon>
    </lineage>
</organism>
<dbReference type="Proteomes" id="UP001172457">
    <property type="component" value="Chromosome 2"/>
</dbReference>
<gene>
    <name evidence="2" type="ORF">OSB04_005975</name>
</gene>
<proteinExistence type="predicted"/>
<evidence type="ECO:0000313" key="3">
    <source>
        <dbReference type="Proteomes" id="UP001172457"/>
    </source>
</evidence>
<feature type="domain" description="Retrovirus-related Pol polyprotein from transposon TNT 1-94-like beta-barrel" evidence="1">
    <location>
        <begin position="28"/>
        <end position="77"/>
    </location>
</feature>
<accession>A0AA38TTQ2</accession>
<keyword evidence="3" id="KW-1185">Reference proteome</keyword>
<reference evidence="2" key="1">
    <citation type="submission" date="2023-03" db="EMBL/GenBank/DDBJ databases">
        <title>Chromosome-scale reference genome and RAD-based genetic map of yellow starthistle (Centaurea solstitialis) reveal putative structural variation and QTLs associated with invader traits.</title>
        <authorList>
            <person name="Reatini B."/>
            <person name="Cang F.A."/>
            <person name="Jiang Q."/>
            <person name="Mckibben M.T.W."/>
            <person name="Barker M.S."/>
            <person name="Rieseberg L.H."/>
            <person name="Dlugosch K.M."/>
        </authorList>
    </citation>
    <scope>NUCLEOTIDE SEQUENCE</scope>
    <source>
        <strain evidence="2">CAN-66</strain>
        <tissue evidence="2">Leaf</tissue>
    </source>
</reference>
<dbReference type="EMBL" id="JARYMX010000002">
    <property type="protein sequence ID" value="KAJ9560815.1"/>
    <property type="molecule type" value="Genomic_DNA"/>
</dbReference>
<dbReference type="Pfam" id="PF22936">
    <property type="entry name" value="Pol_BBD"/>
    <property type="match status" value="1"/>
</dbReference>
<name>A0AA38TTQ2_9ASTR</name>
<protein>
    <recommendedName>
        <fullName evidence="1">Retrovirus-related Pol polyprotein from transposon TNT 1-94-like beta-barrel domain-containing protein</fullName>
    </recommendedName>
</protein>
<dbReference type="InterPro" id="IPR054722">
    <property type="entry name" value="PolX-like_BBD"/>
</dbReference>
<evidence type="ECO:0000313" key="2">
    <source>
        <dbReference type="EMBL" id="KAJ9560815.1"/>
    </source>
</evidence>
<sequence length="78" mass="8375">MAFGIFAANTWLDFITARAGRKSVFQVWFLDSGATMHVCDSKAKFLEYSPASAGEHVVVPVANKQQADVAGIGTVLLD</sequence>